<name>X1CWK6_9ZZZZ</name>
<proteinExistence type="predicted"/>
<gene>
    <name evidence="1" type="ORF">S01H4_64630</name>
</gene>
<protein>
    <submittedName>
        <fullName evidence="1">Uncharacterized protein</fullName>
    </submittedName>
</protein>
<evidence type="ECO:0000313" key="1">
    <source>
        <dbReference type="EMBL" id="GAH12217.1"/>
    </source>
</evidence>
<feature type="non-terminal residue" evidence="1">
    <location>
        <position position="61"/>
    </location>
</feature>
<accession>X1CWK6</accession>
<organism evidence="1">
    <name type="scientific">marine sediment metagenome</name>
    <dbReference type="NCBI Taxonomy" id="412755"/>
    <lineage>
        <taxon>unclassified sequences</taxon>
        <taxon>metagenomes</taxon>
        <taxon>ecological metagenomes</taxon>
    </lineage>
</organism>
<sequence>MKKFLVLFSALVLITVGMSFGQTQTFDLSATVQKYIEVNPNFNPVLSKVLPGHGLGTAPGA</sequence>
<reference evidence="1" key="1">
    <citation type="journal article" date="2014" name="Front. Microbiol.">
        <title>High frequency of phylogenetically diverse reductive dehalogenase-homologous genes in deep subseafloor sedimentary metagenomes.</title>
        <authorList>
            <person name="Kawai M."/>
            <person name="Futagami T."/>
            <person name="Toyoda A."/>
            <person name="Takaki Y."/>
            <person name="Nishi S."/>
            <person name="Hori S."/>
            <person name="Arai W."/>
            <person name="Tsubouchi T."/>
            <person name="Morono Y."/>
            <person name="Uchiyama I."/>
            <person name="Ito T."/>
            <person name="Fujiyama A."/>
            <person name="Inagaki F."/>
            <person name="Takami H."/>
        </authorList>
    </citation>
    <scope>NUCLEOTIDE SEQUENCE</scope>
    <source>
        <strain evidence="1">Expedition CK06-06</strain>
    </source>
</reference>
<comment type="caution">
    <text evidence="1">The sequence shown here is derived from an EMBL/GenBank/DDBJ whole genome shotgun (WGS) entry which is preliminary data.</text>
</comment>
<dbReference type="EMBL" id="BART01039260">
    <property type="protein sequence ID" value="GAH12217.1"/>
    <property type="molecule type" value="Genomic_DNA"/>
</dbReference>
<dbReference type="AlphaFoldDB" id="X1CWK6"/>